<dbReference type="CDD" id="cd19481">
    <property type="entry name" value="RecA-like_protease"/>
    <property type="match status" value="1"/>
</dbReference>
<keyword evidence="1" id="KW-0547">Nucleotide-binding</keyword>
<name>A0A1B3Z9K6_9SPHN</name>
<keyword evidence="2" id="KW-0067">ATP-binding</keyword>
<dbReference type="AlphaFoldDB" id="A0A1B3Z9K6"/>
<reference evidence="4 5" key="1">
    <citation type="submission" date="2016-01" db="EMBL/GenBank/DDBJ databases">
        <title>Complete genome and mega plasmid sequence of Sphingomonas panacis DCY99 elicits systemic resistance in rice to Xanthomonas oryzae.</title>
        <authorList>
            <person name="Kim Y.J."/>
            <person name="Yang D.C."/>
            <person name="Sing P."/>
        </authorList>
    </citation>
    <scope>NUCLEOTIDE SEQUENCE [LARGE SCALE GENOMIC DNA]</scope>
    <source>
        <strain evidence="4 5">DCY99</strain>
    </source>
</reference>
<keyword evidence="5" id="KW-1185">Reference proteome</keyword>
<dbReference type="KEGG" id="span:AWL63_09080"/>
<dbReference type="InterPro" id="IPR003959">
    <property type="entry name" value="ATPase_AAA_core"/>
</dbReference>
<evidence type="ECO:0000256" key="2">
    <source>
        <dbReference type="ARBA" id="ARBA00022840"/>
    </source>
</evidence>
<evidence type="ECO:0000259" key="3">
    <source>
        <dbReference type="SMART" id="SM00382"/>
    </source>
</evidence>
<dbReference type="InterPro" id="IPR050168">
    <property type="entry name" value="AAA_ATPase_domain"/>
</dbReference>
<dbReference type="InterPro" id="IPR027417">
    <property type="entry name" value="P-loop_NTPase"/>
</dbReference>
<feature type="domain" description="AAA+ ATPase" evidence="3">
    <location>
        <begin position="219"/>
        <end position="352"/>
    </location>
</feature>
<accession>A0A1B3Z9K6</accession>
<dbReference type="SMART" id="SM00382">
    <property type="entry name" value="AAA"/>
    <property type="match status" value="2"/>
</dbReference>
<dbReference type="EMBL" id="CP014168">
    <property type="protein sequence ID" value="AOH84094.1"/>
    <property type="molecule type" value="Genomic_DNA"/>
</dbReference>
<protein>
    <submittedName>
        <fullName evidence="4">AAA family ATPase</fullName>
    </submittedName>
</protein>
<dbReference type="OrthoDB" id="7438987at2"/>
<dbReference type="Proteomes" id="UP000094256">
    <property type="component" value="Chromosome"/>
</dbReference>
<feature type="domain" description="AAA+ ATPase" evidence="3">
    <location>
        <begin position="455"/>
        <end position="584"/>
    </location>
</feature>
<dbReference type="Gene3D" id="3.40.50.300">
    <property type="entry name" value="P-loop containing nucleotide triphosphate hydrolases"/>
    <property type="match status" value="2"/>
</dbReference>
<dbReference type="PANTHER" id="PTHR23077:SF171">
    <property type="entry name" value="NUCLEAR VALOSIN-CONTAINING PROTEIN-LIKE"/>
    <property type="match status" value="1"/>
</dbReference>
<gene>
    <name evidence="4" type="ORF">AWL63_09080</name>
</gene>
<evidence type="ECO:0000313" key="5">
    <source>
        <dbReference type="Proteomes" id="UP000094256"/>
    </source>
</evidence>
<dbReference type="GO" id="GO:0005524">
    <property type="term" value="F:ATP binding"/>
    <property type="evidence" value="ECO:0007669"/>
    <property type="project" value="UniProtKB-KW"/>
</dbReference>
<evidence type="ECO:0000256" key="1">
    <source>
        <dbReference type="ARBA" id="ARBA00022741"/>
    </source>
</evidence>
<dbReference type="InterPro" id="IPR003593">
    <property type="entry name" value="AAA+_ATPase"/>
</dbReference>
<organism evidence="4 5">
    <name type="scientific">Sphingomonas panacis</name>
    <dbReference type="NCBI Taxonomy" id="1560345"/>
    <lineage>
        <taxon>Bacteria</taxon>
        <taxon>Pseudomonadati</taxon>
        <taxon>Pseudomonadota</taxon>
        <taxon>Alphaproteobacteria</taxon>
        <taxon>Sphingomonadales</taxon>
        <taxon>Sphingomonadaceae</taxon>
        <taxon>Sphingomonas</taxon>
    </lineage>
</organism>
<dbReference type="STRING" id="1560345.AWL63_09080"/>
<sequence>MDEHYIVRSMLLRIGRGVPATAGLAKAITEWAQPHADWLVAGAPGEDFGWDMLLAGLEQARPERAAKPQALRLAAELARLLRFGPVDAALLTLMVACDRLQRVRSLAELASRQGHDLPTLLGVLAGAEPQDAERAVRQSPVLRLGLVSFVADWQGVVEVDLRWPLERLLDRAPASGAEMIDALVGARQQAALTLDDFAHVADADFLVRLLRGAVRERAPGINILIHGPPGTGKTEFARTLSTAAGVEMRGVAEADEDDNEPTRKERVGALRLAQRLLGPSGGAALLFDEMEDFIGDSQRSDGDWFAKREGSKVFVNRMLETNAVPVIWTTNAIGNVDDSILRRMSFVLKLSAPPRRAALRILDRIARDEGVTPGDGFARLIDGAPETASVLRVAARAARLADEADGGVGAATALVRALRGGELPLDGPGALDLDLFELDRPLAPLFDAIRGSDTPDVSLLLTGPPGTGKTAMAHHLARALDRPLIVKRASDLLSKWVGETEKQIADAFAEARRAEGVLLLDEADSLLFDRSRAHNSWEVGQVNELLTWLDRHPLPVVAASNHAGSLDPATLRRFVFKLDLRPLGQDRAAQAFARFFGQAAPAALGELRNLTPGDFAVVARQLRHAPTTSALEIIERLRCESLVKPENGGRIGF</sequence>
<evidence type="ECO:0000313" key="4">
    <source>
        <dbReference type="EMBL" id="AOH84094.1"/>
    </source>
</evidence>
<dbReference type="PANTHER" id="PTHR23077">
    <property type="entry name" value="AAA-FAMILY ATPASE"/>
    <property type="match status" value="1"/>
</dbReference>
<proteinExistence type="predicted"/>
<dbReference type="Pfam" id="PF00004">
    <property type="entry name" value="AAA"/>
    <property type="match status" value="2"/>
</dbReference>
<dbReference type="GO" id="GO:0016887">
    <property type="term" value="F:ATP hydrolysis activity"/>
    <property type="evidence" value="ECO:0007669"/>
    <property type="project" value="InterPro"/>
</dbReference>
<dbReference type="RefSeq" id="WP_069204662.1">
    <property type="nucleotide sequence ID" value="NZ_CP014168.1"/>
</dbReference>
<dbReference type="SUPFAM" id="SSF52540">
    <property type="entry name" value="P-loop containing nucleoside triphosphate hydrolases"/>
    <property type="match status" value="2"/>
</dbReference>